<accession>A0A401TG78</accession>
<name>A0A401TG78_CHIPU</name>
<proteinExistence type="predicted"/>
<dbReference type="OrthoDB" id="10037236at2759"/>
<evidence type="ECO:0000313" key="2">
    <source>
        <dbReference type="Proteomes" id="UP000287033"/>
    </source>
</evidence>
<dbReference type="STRING" id="137246.A0A401TG78"/>
<dbReference type="PANTHER" id="PTHR47510:SF3">
    <property type="entry name" value="ENDO_EXONUCLEASE_PHOSPHATASE DOMAIN-CONTAINING PROTEIN"/>
    <property type="match status" value="1"/>
</dbReference>
<evidence type="ECO:0000313" key="1">
    <source>
        <dbReference type="EMBL" id="GCC41616.1"/>
    </source>
</evidence>
<gene>
    <name evidence="1" type="ORF">chiPu_0025644</name>
</gene>
<sequence length="136" mass="15347">EAATNGDFIQFEALVVYYFSKCVDNVTVSRAITSHPNQKPWMTTKVCALLRTHDTSFRADDKTGLITARVNLTWAIKETKRARSQRIHSHFQDSSDTQRVWKGIQTITNHRTASPACACVGDVSLPDELNTFYARV</sequence>
<protein>
    <submittedName>
        <fullName evidence="1">Uncharacterized protein</fullName>
    </submittedName>
</protein>
<dbReference type="PANTHER" id="PTHR47510">
    <property type="entry name" value="REVERSE TRANSCRIPTASE DOMAIN-CONTAINING PROTEIN"/>
    <property type="match status" value="1"/>
</dbReference>
<feature type="non-terminal residue" evidence="1">
    <location>
        <position position="1"/>
    </location>
</feature>
<reference evidence="1 2" key="1">
    <citation type="journal article" date="2018" name="Nat. Ecol. Evol.">
        <title>Shark genomes provide insights into elasmobranch evolution and the origin of vertebrates.</title>
        <authorList>
            <person name="Hara Y"/>
            <person name="Yamaguchi K"/>
            <person name="Onimaru K"/>
            <person name="Kadota M"/>
            <person name="Koyanagi M"/>
            <person name="Keeley SD"/>
            <person name="Tatsumi K"/>
            <person name="Tanaka K"/>
            <person name="Motone F"/>
            <person name="Kageyama Y"/>
            <person name="Nozu R"/>
            <person name="Adachi N"/>
            <person name="Nishimura O"/>
            <person name="Nakagawa R"/>
            <person name="Tanegashima C"/>
            <person name="Kiyatake I"/>
            <person name="Matsumoto R"/>
            <person name="Murakumo K"/>
            <person name="Nishida K"/>
            <person name="Terakita A"/>
            <person name="Kuratani S"/>
            <person name="Sato K"/>
            <person name="Hyodo S Kuraku.S."/>
        </authorList>
    </citation>
    <scope>NUCLEOTIDE SEQUENCE [LARGE SCALE GENOMIC DNA]</scope>
</reference>
<organism evidence="1 2">
    <name type="scientific">Chiloscyllium punctatum</name>
    <name type="common">Brownbanded bambooshark</name>
    <name type="synonym">Hemiscyllium punctatum</name>
    <dbReference type="NCBI Taxonomy" id="137246"/>
    <lineage>
        <taxon>Eukaryota</taxon>
        <taxon>Metazoa</taxon>
        <taxon>Chordata</taxon>
        <taxon>Craniata</taxon>
        <taxon>Vertebrata</taxon>
        <taxon>Chondrichthyes</taxon>
        <taxon>Elasmobranchii</taxon>
        <taxon>Galeomorphii</taxon>
        <taxon>Galeoidea</taxon>
        <taxon>Orectolobiformes</taxon>
        <taxon>Hemiscylliidae</taxon>
        <taxon>Chiloscyllium</taxon>
    </lineage>
</organism>
<dbReference type="AlphaFoldDB" id="A0A401TG78"/>
<dbReference type="Proteomes" id="UP000287033">
    <property type="component" value="Unassembled WGS sequence"/>
</dbReference>
<dbReference type="EMBL" id="BEZZ01062642">
    <property type="protein sequence ID" value="GCC41616.1"/>
    <property type="molecule type" value="Genomic_DNA"/>
</dbReference>
<comment type="caution">
    <text evidence="1">The sequence shown here is derived from an EMBL/GenBank/DDBJ whole genome shotgun (WGS) entry which is preliminary data.</text>
</comment>
<keyword evidence="2" id="KW-1185">Reference proteome</keyword>